<name>A0A2N5TZ73_9BASI</name>
<protein>
    <submittedName>
        <fullName evidence="2">Uncharacterized protein</fullName>
    </submittedName>
</protein>
<proteinExistence type="predicted"/>
<dbReference type="Proteomes" id="UP000235392">
    <property type="component" value="Unassembled WGS sequence"/>
</dbReference>
<evidence type="ECO:0000256" key="1">
    <source>
        <dbReference type="SAM" id="MobiDB-lite"/>
    </source>
</evidence>
<evidence type="ECO:0000313" key="3">
    <source>
        <dbReference type="Proteomes" id="UP000235392"/>
    </source>
</evidence>
<evidence type="ECO:0000313" key="2">
    <source>
        <dbReference type="EMBL" id="PLW30815.1"/>
    </source>
</evidence>
<feature type="region of interest" description="Disordered" evidence="1">
    <location>
        <begin position="118"/>
        <end position="163"/>
    </location>
</feature>
<gene>
    <name evidence="2" type="ORF">PCASD_13366</name>
</gene>
<sequence>MLRGEIALTNTLDAEATYSLSSRLLMLGSGQVPKLTYTNTTYIKLPPKAGTELDTTNKTNVDGLGHVTHREEVASQDNETGTRLEVTVSHNNWDAVQNTSSQVPKTSSKLTPYTSVISGHLAGRSNPSTTSSSNPSPRAGRNFVTFNKPSTSSSTPDSTPFPTKAPFSKVLAWKTQQEAQASLVKGKQRAVKTDSSNRNPNAKADEAHESADNTPPKPPKKGCGQPKKDDLVQAAKKMKRA</sequence>
<feature type="compositionally biased region" description="Low complexity" evidence="1">
    <location>
        <begin position="125"/>
        <end position="137"/>
    </location>
</feature>
<accession>A0A2N5TZ73</accession>
<feature type="compositionally biased region" description="Low complexity" evidence="1">
    <location>
        <begin position="149"/>
        <end position="162"/>
    </location>
</feature>
<feature type="region of interest" description="Disordered" evidence="1">
    <location>
        <begin position="180"/>
        <end position="241"/>
    </location>
</feature>
<dbReference type="EMBL" id="PGCI01000286">
    <property type="protein sequence ID" value="PLW30815.1"/>
    <property type="molecule type" value="Genomic_DNA"/>
</dbReference>
<organism evidence="2 3">
    <name type="scientific">Puccinia coronata f. sp. avenae</name>
    <dbReference type="NCBI Taxonomy" id="200324"/>
    <lineage>
        <taxon>Eukaryota</taxon>
        <taxon>Fungi</taxon>
        <taxon>Dikarya</taxon>
        <taxon>Basidiomycota</taxon>
        <taxon>Pucciniomycotina</taxon>
        <taxon>Pucciniomycetes</taxon>
        <taxon>Pucciniales</taxon>
        <taxon>Pucciniaceae</taxon>
        <taxon>Puccinia</taxon>
    </lineage>
</organism>
<comment type="caution">
    <text evidence="2">The sequence shown here is derived from an EMBL/GenBank/DDBJ whole genome shotgun (WGS) entry which is preliminary data.</text>
</comment>
<reference evidence="2 3" key="1">
    <citation type="submission" date="2017-11" db="EMBL/GenBank/DDBJ databases">
        <title>De novo assembly and phasing of dikaryotic genomes from two isolates of Puccinia coronata f. sp. avenae, the causal agent of oat crown rust.</title>
        <authorList>
            <person name="Miller M.E."/>
            <person name="Zhang Y."/>
            <person name="Omidvar V."/>
            <person name="Sperschneider J."/>
            <person name="Schwessinger B."/>
            <person name="Raley C."/>
            <person name="Palmer J.M."/>
            <person name="Garnica D."/>
            <person name="Upadhyaya N."/>
            <person name="Rathjen J."/>
            <person name="Taylor J.M."/>
            <person name="Park R.F."/>
            <person name="Dodds P.N."/>
            <person name="Hirsch C.D."/>
            <person name="Kianian S.F."/>
            <person name="Figueroa M."/>
        </authorList>
    </citation>
    <scope>NUCLEOTIDE SEQUENCE [LARGE SCALE GENOMIC DNA]</scope>
    <source>
        <strain evidence="2">12SD80</strain>
    </source>
</reference>
<dbReference type="AlphaFoldDB" id="A0A2N5TZ73"/>